<dbReference type="EMBL" id="QKYV01000003">
    <property type="protein sequence ID" value="PZW41796.1"/>
    <property type="molecule type" value="Genomic_DNA"/>
</dbReference>
<dbReference type="Proteomes" id="UP000249542">
    <property type="component" value="Unassembled WGS sequence"/>
</dbReference>
<evidence type="ECO:0000313" key="3">
    <source>
        <dbReference type="Proteomes" id="UP000249542"/>
    </source>
</evidence>
<accession>A0A2W7I4K8</accession>
<dbReference type="Pfam" id="PF03446">
    <property type="entry name" value="NAD_binding_2"/>
    <property type="match status" value="1"/>
</dbReference>
<evidence type="ECO:0000313" key="2">
    <source>
        <dbReference type="EMBL" id="PZW41796.1"/>
    </source>
</evidence>
<gene>
    <name evidence="2" type="ORF">LX95_01480</name>
</gene>
<dbReference type="GO" id="GO:0005737">
    <property type="term" value="C:cytoplasm"/>
    <property type="evidence" value="ECO:0007669"/>
    <property type="project" value="TreeGrafter"/>
</dbReference>
<comment type="caution">
    <text evidence="2">The sequence shown here is derived from an EMBL/GenBank/DDBJ whole genome shotgun (WGS) entry which is preliminary data.</text>
</comment>
<sequence>MKKVSILGCGWLGFPLAETFLKKGYEVKGSTTSPSKIDQFTKVGIEAFLIALTEEKVEGNIAEFLKETDTLIIDIPPGLRKNPKEDFAKKMTLLFTEVEKSKIKYLIYVSSTSVFEDGESIPTYTENDIPNANSSAGQQLIEVEKLWQSSKMFTTAVVRFGGLIGEDRHPVNYLARRENIQNPHAPVNLIEQKDAMRLLIRLVEKSIAGVFHGVYPDHPSREIYYSAAAKKRGLEPPIFDQTTNSNGKKIDTKQTCLLLAFKFLHQP</sequence>
<dbReference type="InterPro" id="IPR006115">
    <property type="entry name" value="6PGDH_NADP-bd"/>
</dbReference>
<dbReference type="GO" id="GO:0050661">
    <property type="term" value="F:NADP binding"/>
    <property type="evidence" value="ECO:0007669"/>
    <property type="project" value="InterPro"/>
</dbReference>
<dbReference type="Gene3D" id="3.40.50.720">
    <property type="entry name" value="NAD(P)-binding Rossmann-like Domain"/>
    <property type="match status" value="1"/>
</dbReference>
<dbReference type="SUPFAM" id="SSF51735">
    <property type="entry name" value="NAD(P)-binding Rossmann-fold domains"/>
    <property type="match status" value="1"/>
</dbReference>
<dbReference type="RefSeq" id="WP_111540791.1">
    <property type="nucleotide sequence ID" value="NZ_QKYV01000003.1"/>
</dbReference>
<dbReference type="AlphaFoldDB" id="A0A2W7I4K8"/>
<name>A0A2W7I4K8_9FLAO</name>
<dbReference type="PANTHER" id="PTHR48079:SF6">
    <property type="entry name" value="NAD(P)-BINDING DOMAIN-CONTAINING PROTEIN-RELATED"/>
    <property type="match status" value="1"/>
</dbReference>
<keyword evidence="3" id="KW-1185">Reference proteome</keyword>
<proteinExistence type="predicted"/>
<reference evidence="2 3" key="1">
    <citation type="submission" date="2018-06" db="EMBL/GenBank/DDBJ databases">
        <title>Genomic Encyclopedia of Archaeal and Bacterial Type Strains, Phase II (KMG-II): from individual species to whole genera.</title>
        <authorList>
            <person name="Goeker M."/>
        </authorList>
    </citation>
    <scope>NUCLEOTIDE SEQUENCE [LARGE SCALE GENOMIC DNA]</scope>
    <source>
        <strain evidence="2 3">DSM 15361</strain>
    </source>
</reference>
<dbReference type="GO" id="GO:0004029">
    <property type="term" value="F:aldehyde dehydrogenase (NAD+) activity"/>
    <property type="evidence" value="ECO:0007669"/>
    <property type="project" value="TreeGrafter"/>
</dbReference>
<protein>
    <submittedName>
        <fullName evidence="2">Nucleoside-diphosphate-sugar epimerase</fullName>
    </submittedName>
</protein>
<feature type="domain" description="6-phosphogluconate dehydrogenase NADP-binding" evidence="1">
    <location>
        <begin position="3"/>
        <end position="76"/>
    </location>
</feature>
<evidence type="ECO:0000259" key="1">
    <source>
        <dbReference type="Pfam" id="PF03446"/>
    </source>
</evidence>
<dbReference type="InterPro" id="IPR051783">
    <property type="entry name" value="NAD(P)-dependent_oxidoreduct"/>
</dbReference>
<organism evidence="2 3">
    <name type="scientific">Mesonia algae</name>
    <dbReference type="NCBI Taxonomy" id="213248"/>
    <lineage>
        <taxon>Bacteria</taxon>
        <taxon>Pseudomonadati</taxon>
        <taxon>Bacteroidota</taxon>
        <taxon>Flavobacteriia</taxon>
        <taxon>Flavobacteriales</taxon>
        <taxon>Flavobacteriaceae</taxon>
        <taxon>Mesonia</taxon>
    </lineage>
</organism>
<dbReference type="InterPro" id="IPR036291">
    <property type="entry name" value="NAD(P)-bd_dom_sf"/>
</dbReference>
<dbReference type="PANTHER" id="PTHR48079">
    <property type="entry name" value="PROTEIN YEEZ"/>
    <property type="match status" value="1"/>
</dbReference>